<keyword evidence="2" id="KW-1185">Reference proteome</keyword>
<dbReference type="EMBL" id="SOCP01000024">
    <property type="protein sequence ID" value="TDV40133.1"/>
    <property type="molecule type" value="Genomic_DNA"/>
</dbReference>
<dbReference type="Proteomes" id="UP000294927">
    <property type="component" value="Unassembled WGS sequence"/>
</dbReference>
<gene>
    <name evidence="1" type="ORF">CLV71_124152</name>
</gene>
<name>A0A4R7UTZ1_9PSEU</name>
<organism evidence="1 2">
    <name type="scientific">Actinophytocola oryzae</name>
    <dbReference type="NCBI Taxonomy" id="502181"/>
    <lineage>
        <taxon>Bacteria</taxon>
        <taxon>Bacillati</taxon>
        <taxon>Actinomycetota</taxon>
        <taxon>Actinomycetes</taxon>
        <taxon>Pseudonocardiales</taxon>
        <taxon>Pseudonocardiaceae</taxon>
    </lineage>
</organism>
<reference evidence="1 2" key="1">
    <citation type="submission" date="2019-03" db="EMBL/GenBank/DDBJ databases">
        <title>Genomic Encyclopedia of Archaeal and Bacterial Type Strains, Phase II (KMG-II): from individual species to whole genera.</title>
        <authorList>
            <person name="Goeker M."/>
        </authorList>
    </citation>
    <scope>NUCLEOTIDE SEQUENCE [LARGE SCALE GENOMIC DNA]</scope>
    <source>
        <strain evidence="1 2">DSM 45499</strain>
    </source>
</reference>
<evidence type="ECO:0000313" key="2">
    <source>
        <dbReference type="Proteomes" id="UP000294927"/>
    </source>
</evidence>
<sequence length="68" mass="7688">MFMESVHWRSNEMKSTVLSENFTTFGSGKACEARILTHEQYPNCENAATPTIWWETSSGSGLVSLFPR</sequence>
<comment type="caution">
    <text evidence="1">The sequence shown here is derived from an EMBL/GenBank/DDBJ whole genome shotgun (WGS) entry which is preliminary data.</text>
</comment>
<protein>
    <submittedName>
        <fullName evidence="1">Uncharacterized protein</fullName>
    </submittedName>
</protein>
<dbReference type="AlphaFoldDB" id="A0A4R7UTZ1"/>
<evidence type="ECO:0000313" key="1">
    <source>
        <dbReference type="EMBL" id="TDV40133.1"/>
    </source>
</evidence>
<accession>A0A4R7UTZ1</accession>
<proteinExistence type="predicted"/>